<feature type="compositionally biased region" description="Low complexity" evidence="14">
    <location>
        <begin position="138"/>
        <end position="147"/>
    </location>
</feature>
<comment type="subcellular location">
    <subcellularLocation>
        <location evidence="2">Mitochondrion</location>
    </subcellularLocation>
    <subcellularLocation>
        <location evidence="1">Nucleus</location>
    </subcellularLocation>
</comment>
<keyword evidence="9" id="KW-0539">Nucleus</keyword>
<keyword evidence="17" id="KW-1185">Reference proteome</keyword>
<feature type="domain" description="KANL2-like probable zinc-finger" evidence="15">
    <location>
        <begin position="23"/>
        <end position="85"/>
    </location>
</feature>
<evidence type="ECO:0000256" key="8">
    <source>
        <dbReference type="ARBA" id="ARBA00023128"/>
    </source>
</evidence>
<dbReference type="EMBL" id="CP111016">
    <property type="protein sequence ID" value="WAR05797.1"/>
    <property type="molecule type" value="Genomic_DNA"/>
</dbReference>
<feature type="region of interest" description="Disordered" evidence="14">
    <location>
        <begin position="138"/>
        <end position="170"/>
    </location>
</feature>
<evidence type="ECO:0000256" key="6">
    <source>
        <dbReference type="ARBA" id="ARBA00022843"/>
    </source>
</evidence>
<keyword evidence="8" id="KW-0496">Mitochondrion</keyword>
<evidence type="ECO:0000256" key="5">
    <source>
        <dbReference type="ARBA" id="ARBA00022553"/>
    </source>
</evidence>
<evidence type="ECO:0000313" key="16">
    <source>
        <dbReference type="EMBL" id="WAR05797.1"/>
    </source>
</evidence>
<evidence type="ECO:0000256" key="2">
    <source>
        <dbReference type="ARBA" id="ARBA00004173"/>
    </source>
</evidence>
<evidence type="ECO:0000256" key="9">
    <source>
        <dbReference type="ARBA" id="ARBA00023242"/>
    </source>
</evidence>
<evidence type="ECO:0000256" key="1">
    <source>
        <dbReference type="ARBA" id="ARBA00004123"/>
    </source>
</evidence>
<dbReference type="PANTHER" id="PTHR13453">
    <property type="entry name" value="KAT8 REGULATORY NSL COMPLEX SUBUNIT 2"/>
    <property type="match status" value="1"/>
</dbReference>
<dbReference type="PANTHER" id="PTHR13453:SF1">
    <property type="entry name" value="KAT8 REGULATORY NSL COMPLEX SUBUNIT 2"/>
    <property type="match status" value="1"/>
</dbReference>
<name>A0ABY7E713_MYAAR</name>
<dbReference type="Pfam" id="PF13891">
    <property type="entry name" value="zf-C3HC3H_KANSL2"/>
    <property type="match status" value="2"/>
</dbReference>
<keyword evidence="4" id="KW-1017">Isopeptide bond</keyword>
<evidence type="ECO:0000256" key="13">
    <source>
        <dbReference type="ARBA" id="ARBA00093543"/>
    </source>
</evidence>
<protein>
    <recommendedName>
        <fullName evidence="3">KAT8 regulatory NSL complex subunit 2</fullName>
    </recommendedName>
    <alternativeName>
        <fullName evidence="11">NSL complex protein NSL2</fullName>
    </alternativeName>
    <alternativeName>
        <fullName evidence="10">Non-specific lethal 2 homolog</fullName>
    </alternativeName>
</protein>
<reference evidence="16" key="1">
    <citation type="submission" date="2022-11" db="EMBL/GenBank/DDBJ databases">
        <title>Centuries of genome instability and evolution in soft-shell clam transmissible cancer (bioRxiv).</title>
        <authorList>
            <person name="Hart S.F.M."/>
            <person name="Yonemitsu M.A."/>
            <person name="Giersch R.M."/>
            <person name="Beal B.F."/>
            <person name="Arriagada G."/>
            <person name="Davis B.W."/>
            <person name="Ostrander E.A."/>
            <person name="Goff S.P."/>
            <person name="Metzger M.J."/>
        </authorList>
    </citation>
    <scope>NUCLEOTIDE SEQUENCE</scope>
    <source>
        <strain evidence="16">MELC-2E11</strain>
        <tissue evidence="16">Siphon/mantle</tissue>
    </source>
</reference>
<keyword evidence="5" id="KW-0597">Phosphoprotein</keyword>
<feature type="domain" description="KANL2-like probable zinc-finger" evidence="15">
    <location>
        <begin position="299"/>
        <end position="352"/>
    </location>
</feature>
<organism evidence="16 17">
    <name type="scientific">Mya arenaria</name>
    <name type="common">Soft-shell clam</name>
    <dbReference type="NCBI Taxonomy" id="6604"/>
    <lineage>
        <taxon>Eukaryota</taxon>
        <taxon>Metazoa</taxon>
        <taxon>Spiralia</taxon>
        <taxon>Lophotrochozoa</taxon>
        <taxon>Mollusca</taxon>
        <taxon>Bivalvia</taxon>
        <taxon>Autobranchia</taxon>
        <taxon>Heteroconchia</taxon>
        <taxon>Euheterodonta</taxon>
        <taxon>Imparidentia</taxon>
        <taxon>Neoheterodontei</taxon>
        <taxon>Myida</taxon>
        <taxon>Myoidea</taxon>
        <taxon>Myidae</taxon>
        <taxon>Mya</taxon>
    </lineage>
</organism>
<comment type="subunit">
    <text evidence="13">Component of the NSL complex at least composed of KAT8/MOF, KANSL1, KANSL2, KANSL3, MCRS1, PHF20, OGT1/OGT, WDR5 and HCFC1.</text>
</comment>
<evidence type="ECO:0000256" key="4">
    <source>
        <dbReference type="ARBA" id="ARBA00022499"/>
    </source>
</evidence>
<dbReference type="InterPro" id="IPR025927">
    <property type="entry name" value="Znf_KANL2-like"/>
</dbReference>
<comment type="function">
    <text evidence="12">Non-catalytic component of the NSL histone acetyltransferase complex, a multiprotein complex that mediates histone H4 acetylation at 'Lys-5'- and 'Lys-8' (H4K5ac and H4K8ac) at transcription start sites and promotes transcription initiation. Required for NSL complex stability and for transcription of intraciliary transport genes in both ciliated and non-ciliated cells by regulating histone H4 acetylation at 'Lys-5'- and 'Lys-12' (H4K5ac and H4K12ac). This is necessary for cilium assembly in ciliated cells and for organization of the microtubule cytoskeleton in non-ciliated cells. Required within the NSL complex to maintain nuclear architecture stability by promoting KAT8-mediated acetylation of lamin LMNA.</text>
</comment>
<evidence type="ECO:0000313" key="17">
    <source>
        <dbReference type="Proteomes" id="UP001164746"/>
    </source>
</evidence>
<evidence type="ECO:0000256" key="14">
    <source>
        <dbReference type="SAM" id="MobiDB-lite"/>
    </source>
</evidence>
<dbReference type="Proteomes" id="UP001164746">
    <property type="component" value="Chromosome 5"/>
</dbReference>
<evidence type="ECO:0000256" key="3">
    <source>
        <dbReference type="ARBA" id="ARBA00015508"/>
    </source>
</evidence>
<accession>A0ABY7E713</accession>
<dbReference type="InterPro" id="IPR026316">
    <property type="entry name" value="NSL2"/>
</dbReference>
<evidence type="ECO:0000259" key="15">
    <source>
        <dbReference type="Pfam" id="PF13891"/>
    </source>
</evidence>
<sequence length="439" mass="49992">MFRSRAAFMNSGKSKQPVEGLFCMYNHRVCMQNRLEGYEYCLKHILEDKNAPFKQCSYVSSKSSKRCTAASPKSDRKDGYCVEHARRALLLRQRNSRKKRPKESPEMLLEGLDHHLAQGRGYFTDMGDSRRHPSVASKALDYASSSDSDAETPVVDQAWRGDGDSDAESIDSELEDPLKHAGVYTAEEVALVMRDKLIRLQSLYIEQFKRLQHVMKERRRKYLHSVDKEREQFGAVGQYARDLDNHENWSRYTAMKRYHRRYGTEALLHRQSKERRIAASDGSNYKPPVHPKCVHTIANVKCQERTLPLSKYCLHHIMEDPHQVLYRPCSFGDGTCGQPVASQEDIPLCPLHPSLNNGMDSTFGNDSKTDPNTTDDIIDITTDIPMETSQAPSATNSAIMEGENYNVKMDEGQLSEEDLAKKGRLLLEHLKCPESTATK</sequence>
<proteinExistence type="predicted"/>
<keyword evidence="7" id="KW-0156">Chromatin regulator</keyword>
<evidence type="ECO:0000256" key="10">
    <source>
        <dbReference type="ARBA" id="ARBA00032947"/>
    </source>
</evidence>
<gene>
    <name evidence="16" type="ORF">MAR_021166</name>
</gene>
<keyword evidence="6" id="KW-0832">Ubl conjugation</keyword>
<evidence type="ECO:0000256" key="7">
    <source>
        <dbReference type="ARBA" id="ARBA00022853"/>
    </source>
</evidence>
<evidence type="ECO:0000256" key="11">
    <source>
        <dbReference type="ARBA" id="ARBA00033378"/>
    </source>
</evidence>
<evidence type="ECO:0000256" key="12">
    <source>
        <dbReference type="ARBA" id="ARBA00093359"/>
    </source>
</evidence>